<dbReference type="PANTHER" id="PTHR42813">
    <property type="entry name" value="ZINC-TYPE ALCOHOL DEHYDROGENASE-LIKE"/>
    <property type="match status" value="1"/>
</dbReference>
<accession>A0ABV2VN01</accession>
<evidence type="ECO:0000259" key="4">
    <source>
        <dbReference type="Pfam" id="PF00107"/>
    </source>
</evidence>
<dbReference type="PANTHER" id="PTHR42813:SF2">
    <property type="entry name" value="DEHYDROGENASE, ZINC-CONTAINING, PUTATIVE (AFU_ORTHOLOGUE AFUA_2G02810)-RELATED"/>
    <property type="match status" value="1"/>
</dbReference>
<dbReference type="InterPro" id="IPR013149">
    <property type="entry name" value="ADH-like_C"/>
</dbReference>
<dbReference type="SUPFAM" id="SSF51735">
    <property type="entry name" value="NAD(P)-binding Rossmann-fold domains"/>
    <property type="match status" value="1"/>
</dbReference>
<dbReference type="RefSeq" id="WP_355665165.1">
    <property type="nucleotide sequence ID" value="NZ_JBEXRX010000039.1"/>
</dbReference>
<comment type="cofactor">
    <cofactor evidence="1">
        <name>Zn(2+)</name>
        <dbReference type="ChEBI" id="CHEBI:29105"/>
    </cofactor>
</comment>
<keyword evidence="3" id="KW-0862">Zinc</keyword>
<organism evidence="5 6">
    <name type="scientific">Micromonospora fulviviridis</name>
    <dbReference type="NCBI Taxonomy" id="47860"/>
    <lineage>
        <taxon>Bacteria</taxon>
        <taxon>Bacillati</taxon>
        <taxon>Actinomycetota</taxon>
        <taxon>Actinomycetes</taxon>
        <taxon>Micromonosporales</taxon>
        <taxon>Micromonosporaceae</taxon>
        <taxon>Micromonospora</taxon>
    </lineage>
</organism>
<comment type="caution">
    <text evidence="5">The sequence shown here is derived from an EMBL/GenBank/DDBJ whole genome shotgun (WGS) entry which is preliminary data.</text>
</comment>
<dbReference type="Pfam" id="PF00107">
    <property type="entry name" value="ADH_zinc_N"/>
    <property type="match status" value="1"/>
</dbReference>
<evidence type="ECO:0000256" key="2">
    <source>
        <dbReference type="ARBA" id="ARBA00022723"/>
    </source>
</evidence>
<evidence type="ECO:0000256" key="3">
    <source>
        <dbReference type="ARBA" id="ARBA00022833"/>
    </source>
</evidence>
<protein>
    <submittedName>
        <fullName evidence="5">Zinc-binding dehydrogenase</fullName>
    </submittedName>
</protein>
<keyword evidence="2" id="KW-0479">Metal-binding</keyword>
<reference evidence="5 6" key="1">
    <citation type="submission" date="2024-06" db="EMBL/GenBank/DDBJ databases">
        <title>The Natural Products Discovery Center: Release of the First 8490 Sequenced Strains for Exploring Actinobacteria Biosynthetic Diversity.</title>
        <authorList>
            <person name="Kalkreuter E."/>
            <person name="Kautsar S.A."/>
            <person name="Yang D."/>
            <person name="Bader C.D."/>
            <person name="Teijaro C.N."/>
            <person name="Fluegel L."/>
            <person name="Davis C.M."/>
            <person name="Simpson J.R."/>
            <person name="Lauterbach L."/>
            <person name="Steele A.D."/>
            <person name="Gui C."/>
            <person name="Meng S."/>
            <person name="Li G."/>
            <person name="Viehrig K."/>
            <person name="Ye F."/>
            <person name="Su P."/>
            <person name="Kiefer A.F."/>
            <person name="Nichols A."/>
            <person name="Cepeda A.J."/>
            <person name="Yan W."/>
            <person name="Fan B."/>
            <person name="Jiang Y."/>
            <person name="Adhikari A."/>
            <person name="Zheng C.-J."/>
            <person name="Schuster L."/>
            <person name="Cowan T.M."/>
            <person name="Smanski M.J."/>
            <person name="Chevrette M.G."/>
            <person name="De Carvalho L.P.S."/>
            <person name="Shen B."/>
        </authorList>
    </citation>
    <scope>NUCLEOTIDE SEQUENCE [LARGE SCALE GENOMIC DNA]</scope>
    <source>
        <strain evidence="5 6">NPDC006286</strain>
    </source>
</reference>
<feature type="domain" description="Alcohol dehydrogenase-like C-terminal" evidence="4">
    <location>
        <begin position="6"/>
        <end position="132"/>
    </location>
</feature>
<dbReference type="Gene3D" id="3.40.50.720">
    <property type="entry name" value="NAD(P)-binding Rossmann-like Domain"/>
    <property type="match status" value="1"/>
</dbReference>
<gene>
    <name evidence="5" type="ORF">ABZ071_15730</name>
</gene>
<evidence type="ECO:0000313" key="5">
    <source>
        <dbReference type="EMBL" id="MEU0153342.1"/>
    </source>
</evidence>
<dbReference type="Proteomes" id="UP001550348">
    <property type="component" value="Unassembled WGS sequence"/>
</dbReference>
<dbReference type="InterPro" id="IPR036291">
    <property type="entry name" value="NAD(P)-bd_dom_sf"/>
</dbReference>
<dbReference type="Gene3D" id="3.90.180.10">
    <property type="entry name" value="Medium-chain alcohol dehydrogenases, catalytic domain"/>
    <property type="match status" value="1"/>
</dbReference>
<dbReference type="EMBL" id="JBEXRX010000039">
    <property type="protein sequence ID" value="MEU0153342.1"/>
    <property type="molecule type" value="Genomic_DNA"/>
</dbReference>
<evidence type="ECO:0000256" key="1">
    <source>
        <dbReference type="ARBA" id="ARBA00001947"/>
    </source>
</evidence>
<evidence type="ECO:0000313" key="6">
    <source>
        <dbReference type="Proteomes" id="UP001550348"/>
    </source>
</evidence>
<keyword evidence="6" id="KW-1185">Reference proteome</keyword>
<sequence>MVGDGAVGLCGVLAAKRLGAEQIIALGRHTARTDIARSFGATDVVAERGEAAVAAVRELTKGQGAHAVLEAVGTAESMRTAISIARDGGAVGYVGVPHGGSAGVDIGQLFDRNVALAGGVAPARAYLPELLADVLAGTIDPSPVFDRSVTLDGVPDGYRAMDERTALKVRITF</sequence>
<proteinExistence type="predicted"/>
<name>A0ABV2VN01_9ACTN</name>